<evidence type="ECO:0000313" key="3">
    <source>
        <dbReference type="Proteomes" id="UP000186922"/>
    </source>
</evidence>
<proteinExistence type="predicted"/>
<comment type="caution">
    <text evidence="2">The sequence shown here is derived from an EMBL/GenBank/DDBJ whole genome shotgun (WGS) entry which is preliminary data.</text>
</comment>
<accession>A0A1D1VCP9</accession>
<evidence type="ECO:0000313" key="2">
    <source>
        <dbReference type="EMBL" id="GAU99416.1"/>
    </source>
</evidence>
<feature type="region of interest" description="Disordered" evidence="1">
    <location>
        <begin position="1"/>
        <end position="26"/>
    </location>
</feature>
<dbReference type="Proteomes" id="UP000186922">
    <property type="component" value="Unassembled WGS sequence"/>
</dbReference>
<protein>
    <submittedName>
        <fullName evidence="2">Uncharacterized protein</fullName>
    </submittedName>
</protein>
<sequence length="153" mass="17068">MMRHVLGLDGEEAPEAASTSGQPTTVPTLDVHQTIAAAAPTDSADPRRVKLTLERFAERKFRLLFVGHVESHVGNFLSREQLILQVTVFGRKEQRDIVMNVPVLLCYGVELCEGHSRKRKEMEHSIENLSKVFAVINRTSSAQAFSFPPSKEP</sequence>
<organism evidence="2 3">
    <name type="scientific">Ramazzottius varieornatus</name>
    <name type="common">Water bear</name>
    <name type="synonym">Tardigrade</name>
    <dbReference type="NCBI Taxonomy" id="947166"/>
    <lineage>
        <taxon>Eukaryota</taxon>
        <taxon>Metazoa</taxon>
        <taxon>Ecdysozoa</taxon>
        <taxon>Tardigrada</taxon>
        <taxon>Eutardigrada</taxon>
        <taxon>Parachela</taxon>
        <taxon>Hypsibioidea</taxon>
        <taxon>Ramazzottiidae</taxon>
        <taxon>Ramazzottius</taxon>
    </lineage>
</organism>
<name>A0A1D1VCP9_RAMVA</name>
<dbReference type="AlphaFoldDB" id="A0A1D1VCP9"/>
<feature type="compositionally biased region" description="Polar residues" evidence="1">
    <location>
        <begin position="17"/>
        <end position="26"/>
    </location>
</feature>
<keyword evidence="3" id="KW-1185">Reference proteome</keyword>
<gene>
    <name evidence="2" type="primary">RvY_10425-1</name>
    <name evidence="2" type="synonym">RvY_10425.1</name>
    <name evidence="2" type="ORF">RvY_10425</name>
</gene>
<evidence type="ECO:0000256" key="1">
    <source>
        <dbReference type="SAM" id="MobiDB-lite"/>
    </source>
</evidence>
<dbReference type="EMBL" id="BDGG01000005">
    <property type="protein sequence ID" value="GAU99416.1"/>
    <property type="molecule type" value="Genomic_DNA"/>
</dbReference>
<reference evidence="2 3" key="1">
    <citation type="journal article" date="2016" name="Nat. Commun.">
        <title>Extremotolerant tardigrade genome and improved radiotolerance of human cultured cells by tardigrade-unique protein.</title>
        <authorList>
            <person name="Hashimoto T."/>
            <person name="Horikawa D.D."/>
            <person name="Saito Y."/>
            <person name="Kuwahara H."/>
            <person name="Kozuka-Hata H."/>
            <person name="Shin-I T."/>
            <person name="Minakuchi Y."/>
            <person name="Ohishi K."/>
            <person name="Motoyama A."/>
            <person name="Aizu T."/>
            <person name="Enomoto A."/>
            <person name="Kondo K."/>
            <person name="Tanaka S."/>
            <person name="Hara Y."/>
            <person name="Koshikawa S."/>
            <person name="Sagara H."/>
            <person name="Miura T."/>
            <person name="Yokobori S."/>
            <person name="Miyagawa K."/>
            <person name="Suzuki Y."/>
            <person name="Kubo T."/>
            <person name="Oyama M."/>
            <person name="Kohara Y."/>
            <person name="Fujiyama A."/>
            <person name="Arakawa K."/>
            <person name="Katayama T."/>
            <person name="Toyoda A."/>
            <person name="Kunieda T."/>
        </authorList>
    </citation>
    <scope>NUCLEOTIDE SEQUENCE [LARGE SCALE GENOMIC DNA]</scope>
    <source>
        <strain evidence="2 3">YOKOZUNA-1</strain>
    </source>
</reference>